<dbReference type="RefSeq" id="WP_152765358.1">
    <property type="nucleotide sequence ID" value="NZ_WHNP01000045.1"/>
</dbReference>
<dbReference type="Gene3D" id="3.40.50.10540">
    <property type="entry name" value="Crotonobetainyl-coa:carnitine coa-transferase, domain 1"/>
    <property type="match status" value="1"/>
</dbReference>
<name>A0A7X1NGN3_9BURK</name>
<reference evidence="2 3" key="1">
    <citation type="submission" date="2019-10" db="EMBL/GenBank/DDBJ databases">
        <title>Paraburkholderia sp. isolated from nodules of Mimosa pudica from Brazilian Atlantic Forest soils.</title>
        <authorList>
            <person name="Paulitsch F."/>
            <person name="Hungria M."/>
            <person name="Dall'Agnol R."/>
        </authorList>
    </citation>
    <scope>NUCLEOTIDE SEQUENCE [LARGE SCALE GENOMIC DNA]</scope>
    <source>
        <strain evidence="2 3">CNPSo 3157</strain>
    </source>
</reference>
<dbReference type="AlphaFoldDB" id="A0A7X1NGN3"/>
<dbReference type="Gene3D" id="3.30.1540.10">
    <property type="entry name" value="formyl-coa transferase, domain 3"/>
    <property type="match status" value="1"/>
</dbReference>
<evidence type="ECO:0000313" key="2">
    <source>
        <dbReference type="EMBL" id="MPW21532.1"/>
    </source>
</evidence>
<dbReference type="EMBL" id="WHNP01000045">
    <property type="protein sequence ID" value="MPW21532.1"/>
    <property type="molecule type" value="Genomic_DNA"/>
</dbReference>
<sequence length="412" mass="44434">MNATSNQGALDGLRVLDLSRVLAGPWASQLLADLGADVVKIERPGAGDDTRAWGPPWLNDADGEPTGESAYYLCANRNKRSVAIDLSQPDGQRLVKELVSKADVLIENFKVGGLSQYGLDYASLKELNPRLVYCSITGFGQTGPYASRAGYDFLIQGMGGLMSVTGRADGTEGEGPLKAGVALTDITTGLYATVAILAALARRERSGVGQHIDLALLDVQVACLANQATNYLVGGVVPRRIGNAHPNIVPYQDFPTADGHMIIAVGNDGQFASLCMALGEPEWTRDARFAGNAQRVKYRDELIAMIRSVTVSRATGEWIALMEAAGVPCGPINDLSQVFEDPQVRSRNVRIEMQHPLATHVALVANPIRMSESPVQYRHSPPTLGQHMTEVLRDWLDMDAADADESRVKERL</sequence>
<organism evidence="2 3">
    <name type="scientific">Paraburkholderia franconis</name>
    <dbReference type="NCBI Taxonomy" id="2654983"/>
    <lineage>
        <taxon>Bacteria</taxon>
        <taxon>Pseudomonadati</taxon>
        <taxon>Pseudomonadota</taxon>
        <taxon>Betaproteobacteria</taxon>
        <taxon>Burkholderiales</taxon>
        <taxon>Burkholderiaceae</taxon>
        <taxon>Paraburkholderia</taxon>
    </lineage>
</organism>
<dbReference type="InterPro" id="IPR050483">
    <property type="entry name" value="CoA-transferase_III_domain"/>
</dbReference>
<dbReference type="Proteomes" id="UP000484381">
    <property type="component" value="Unassembled WGS sequence"/>
</dbReference>
<dbReference type="GO" id="GO:0008410">
    <property type="term" value="F:CoA-transferase activity"/>
    <property type="evidence" value="ECO:0007669"/>
    <property type="project" value="TreeGrafter"/>
</dbReference>
<accession>A0A7X1NGN3</accession>
<dbReference type="PANTHER" id="PTHR48207:SF3">
    <property type="entry name" value="SUCCINATE--HYDROXYMETHYLGLUTARATE COA-TRANSFERASE"/>
    <property type="match status" value="1"/>
</dbReference>
<evidence type="ECO:0000313" key="3">
    <source>
        <dbReference type="Proteomes" id="UP000484381"/>
    </source>
</evidence>
<dbReference type="Pfam" id="PF02515">
    <property type="entry name" value="CoA_transf_3"/>
    <property type="match status" value="1"/>
</dbReference>
<gene>
    <name evidence="2" type="ORF">GCT13_32845</name>
</gene>
<dbReference type="SUPFAM" id="SSF89796">
    <property type="entry name" value="CoA-transferase family III (CaiB/BaiF)"/>
    <property type="match status" value="1"/>
</dbReference>
<dbReference type="InterPro" id="IPR003673">
    <property type="entry name" value="CoA-Trfase_fam_III"/>
</dbReference>
<dbReference type="InterPro" id="IPR044855">
    <property type="entry name" value="CoA-Trfase_III_dom3_sf"/>
</dbReference>
<protein>
    <submittedName>
        <fullName evidence="2">CoA transferase</fullName>
    </submittedName>
</protein>
<keyword evidence="3" id="KW-1185">Reference proteome</keyword>
<proteinExistence type="predicted"/>
<keyword evidence="1 2" id="KW-0808">Transferase</keyword>
<evidence type="ECO:0000256" key="1">
    <source>
        <dbReference type="ARBA" id="ARBA00022679"/>
    </source>
</evidence>
<dbReference type="InterPro" id="IPR023606">
    <property type="entry name" value="CoA-Trfase_III_dom_1_sf"/>
</dbReference>
<dbReference type="PANTHER" id="PTHR48207">
    <property type="entry name" value="SUCCINATE--HYDROXYMETHYLGLUTARATE COA-TRANSFERASE"/>
    <property type="match status" value="1"/>
</dbReference>
<comment type="caution">
    <text evidence="2">The sequence shown here is derived from an EMBL/GenBank/DDBJ whole genome shotgun (WGS) entry which is preliminary data.</text>
</comment>